<protein>
    <submittedName>
        <fullName evidence="3">Uncharacterized protein</fullName>
    </submittedName>
</protein>
<feature type="compositionally biased region" description="Basic and acidic residues" evidence="2">
    <location>
        <begin position="1"/>
        <end position="14"/>
    </location>
</feature>
<feature type="compositionally biased region" description="Basic and acidic residues" evidence="2">
    <location>
        <begin position="116"/>
        <end position="127"/>
    </location>
</feature>
<feature type="region of interest" description="Disordered" evidence="2">
    <location>
        <begin position="1"/>
        <end position="163"/>
    </location>
</feature>
<organism evidence="3 4">
    <name type="scientific">Gymnopilus junonius</name>
    <name type="common">Spectacular rustgill mushroom</name>
    <name type="synonym">Gymnopilus spectabilis subsp. junonius</name>
    <dbReference type="NCBI Taxonomy" id="109634"/>
    <lineage>
        <taxon>Eukaryota</taxon>
        <taxon>Fungi</taxon>
        <taxon>Dikarya</taxon>
        <taxon>Basidiomycota</taxon>
        <taxon>Agaricomycotina</taxon>
        <taxon>Agaricomycetes</taxon>
        <taxon>Agaricomycetidae</taxon>
        <taxon>Agaricales</taxon>
        <taxon>Agaricineae</taxon>
        <taxon>Hymenogastraceae</taxon>
        <taxon>Gymnopilus</taxon>
    </lineage>
</organism>
<evidence type="ECO:0000256" key="2">
    <source>
        <dbReference type="SAM" id="MobiDB-lite"/>
    </source>
</evidence>
<keyword evidence="4" id="KW-1185">Reference proteome</keyword>
<dbReference type="AlphaFoldDB" id="A0A9P5NQW9"/>
<evidence type="ECO:0000313" key="3">
    <source>
        <dbReference type="EMBL" id="KAF8901009.1"/>
    </source>
</evidence>
<feature type="region of interest" description="Disordered" evidence="2">
    <location>
        <begin position="315"/>
        <end position="401"/>
    </location>
</feature>
<name>A0A9P5NQW9_GYMJU</name>
<dbReference type="InterPro" id="IPR051861">
    <property type="entry name" value="NET_actin-binding_domain"/>
</dbReference>
<dbReference type="EMBL" id="JADNYJ010000044">
    <property type="protein sequence ID" value="KAF8901009.1"/>
    <property type="molecule type" value="Genomic_DNA"/>
</dbReference>
<evidence type="ECO:0000313" key="4">
    <source>
        <dbReference type="Proteomes" id="UP000724874"/>
    </source>
</evidence>
<feature type="compositionally biased region" description="Polar residues" evidence="2">
    <location>
        <begin position="357"/>
        <end position="374"/>
    </location>
</feature>
<proteinExistence type="predicted"/>
<reference evidence="3" key="1">
    <citation type="submission" date="2020-11" db="EMBL/GenBank/DDBJ databases">
        <authorList>
            <consortium name="DOE Joint Genome Institute"/>
            <person name="Ahrendt S."/>
            <person name="Riley R."/>
            <person name="Andreopoulos W."/>
            <person name="LaButti K."/>
            <person name="Pangilinan J."/>
            <person name="Ruiz-duenas F.J."/>
            <person name="Barrasa J.M."/>
            <person name="Sanchez-Garcia M."/>
            <person name="Camarero S."/>
            <person name="Miyauchi S."/>
            <person name="Serrano A."/>
            <person name="Linde D."/>
            <person name="Babiker R."/>
            <person name="Drula E."/>
            <person name="Ayuso-Fernandez I."/>
            <person name="Pacheco R."/>
            <person name="Padilla G."/>
            <person name="Ferreira P."/>
            <person name="Barriuso J."/>
            <person name="Kellner H."/>
            <person name="Castanera R."/>
            <person name="Alfaro M."/>
            <person name="Ramirez L."/>
            <person name="Pisabarro A.G."/>
            <person name="Kuo A."/>
            <person name="Tritt A."/>
            <person name="Lipzen A."/>
            <person name="He G."/>
            <person name="Yan M."/>
            <person name="Ng V."/>
            <person name="Cullen D."/>
            <person name="Martin F."/>
            <person name="Rosso M.-N."/>
            <person name="Henrissat B."/>
            <person name="Hibbett D."/>
            <person name="Martinez A.T."/>
            <person name="Grigoriev I.V."/>
        </authorList>
    </citation>
    <scope>NUCLEOTIDE SEQUENCE</scope>
    <source>
        <strain evidence="3">AH 44721</strain>
    </source>
</reference>
<evidence type="ECO:0000256" key="1">
    <source>
        <dbReference type="SAM" id="Coils"/>
    </source>
</evidence>
<feature type="coiled-coil region" evidence="1">
    <location>
        <begin position="582"/>
        <end position="766"/>
    </location>
</feature>
<dbReference type="PANTHER" id="PTHR32258">
    <property type="entry name" value="PROTEIN NETWORKED 4A"/>
    <property type="match status" value="1"/>
</dbReference>
<feature type="compositionally biased region" description="Low complexity" evidence="2">
    <location>
        <begin position="134"/>
        <end position="156"/>
    </location>
</feature>
<feature type="compositionally biased region" description="Polar residues" evidence="2">
    <location>
        <begin position="42"/>
        <end position="51"/>
    </location>
</feature>
<comment type="caution">
    <text evidence="3">The sequence shown here is derived from an EMBL/GenBank/DDBJ whole genome shotgun (WGS) entry which is preliminary data.</text>
</comment>
<gene>
    <name evidence="3" type="ORF">CPB84DRAFT_994909</name>
</gene>
<dbReference type="Proteomes" id="UP000724874">
    <property type="component" value="Unassembled WGS sequence"/>
</dbReference>
<keyword evidence="1" id="KW-0175">Coiled coil</keyword>
<feature type="coiled-coil region" evidence="1">
    <location>
        <begin position="481"/>
        <end position="557"/>
    </location>
</feature>
<feature type="compositionally biased region" description="Basic and acidic residues" evidence="2">
    <location>
        <begin position="23"/>
        <end position="41"/>
    </location>
</feature>
<sequence>MPRRSSFDMLREPPSRPSFETSKSVRDSRQRPSLDLLRQESPRPSQDSVQFAESGGDSDFLSPGDRFNSKRSILRGPNTPGTGQNVRFFPRDDFKVITPDQSLSTEVVDKPPPPLPKDETPFLDRLSKAAFPDVNSPDSVTRSSSSGSRSKPRPSVTEIFFPLNASEAPVPQAEGSDMTLSFSQHIAATSDNSNLFDVSQQLDIPAFPPPGLGFDVNSSMFEPPSLDTSAAEADILGNRDSGIYPGQMTSTPAKGKGKENAVEDLIDEKSIEVQAPRPEVIDETIFHAKEKSPKFAAPLHERSQSFSLGQTLYYSMGNSSKSESEAAYPSSDLKPDSIVTSSAEPTPPPPPPKSRSRALSDTVFQSMLSSTNKSPGPEADINDESTSGLVVYSGGAPAEPDPFSANANTYYTPQMMIPTTPPKGAPKHNRKTSKEESLIISLQTQLSLRTELCAQYEADLKARDELVDILNQKLSDFEKDETKKKNALRSWKKKVQELEKACRQLEEAVEDSRQESMERSALDEASSEALRMLHRQIASLEREKNDWLRREQGLREEVETLEGLIKERSDDIMNLKESLWNRDESERELKEGIREAKEQIEMMGNISVGMFDEEELKRLLAEKEQRTAEETQRFRTAEFALKQEVEELKMKYEGLEVQKAHCMEQLDEVRQQLKTRDEEYATLKSELEAQWEHTEKATDKILVLEREKTEAIADRDAAKADLEEMEGKVSNMELEWNEVQNKRDEVEVELQEVWNLKDELEKERDEVCFLSSIIFFVC</sequence>
<dbReference type="OrthoDB" id="2593174at2759"/>
<accession>A0A9P5NQW9</accession>